<comment type="subcellular location">
    <subcellularLocation>
        <location evidence="1">Cell membrane</location>
        <topology evidence="1">Multi-pass membrane protein</topology>
    </subcellularLocation>
</comment>
<dbReference type="PANTHER" id="PTHR42920">
    <property type="entry name" value="OS03G0707200 PROTEIN-RELATED"/>
    <property type="match status" value="1"/>
</dbReference>
<feature type="transmembrane region" description="Helical" evidence="7">
    <location>
        <begin position="434"/>
        <end position="452"/>
    </location>
</feature>
<keyword evidence="4 7" id="KW-1133">Transmembrane helix</keyword>
<evidence type="ECO:0000256" key="6">
    <source>
        <dbReference type="SAM" id="MobiDB-lite"/>
    </source>
</evidence>
<reference evidence="10 11" key="1">
    <citation type="submission" date="2016-09" db="EMBL/GenBank/DDBJ databases">
        <title>Extensive genetic diversity and differential bi-allelic expression allows diatom success in the polar Southern Ocean.</title>
        <authorList>
            <consortium name="DOE Joint Genome Institute"/>
            <person name="Mock T."/>
            <person name="Otillar R.P."/>
            <person name="Strauss J."/>
            <person name="Dupont C."/>
            <person name="Frickenhaus S."/>
            <person name="Maumus F."/>
            <person name="Mcmullan M."/>
            <person name="Sanges R."/>
            <person name="Schmutz J."/>
            <person name="Toseland A."/>
            <person name="Valas R."/>
            <person name="Veluchamy A."/>
            <person name="Ward B.J."/>
            <person name="Allen A."/>
            <person name="Barry K."/>
            <person name="Falciatore A."/>
            <person name="Ferrante M."/>
            <person name="Fortunato A.E."/>
            <person name="Gloeckner G."/>
            <person name="Gruber A."/>
            <person name="Hipkin R."/>
            <person name="Janech M."/>
            <person name="Kroth P."/>
            <person name="Leese F."/>
            <person name="Lindquist E."/>
            <person name="Lyon B.R."/>
            <person name="Martin J."/>
            <person name="Mayer C."/>
            <person name="Parker M."/>
            <person name="Quesneville H."/>
            <person name="Raymond J."/>
            <person name="Uhlig C."/>
            <person name="Valentin K.U."/>
            <person name="Worden A.Z."/>
            <person name="Armbrust E.V."/>
            <person name="Bowler C."/>
            <person name="Green B."/>
            <person name="Moulton V."/>
            <person name="Van Oosterhout C."/>
            <person name="Grigoriev I."/>
        </authorList>
    </citation>
    <scope>NUCLEOTIDE SEQUENCE [LARGE SCALE GENOMIC DNA]</scope>
    <source>
        <strain evidence="10 11">CCMP1102</strain>
    </source>
</reference>
<dbReference type="GO" id="GO:0005886">
    <property type="term" value="C:plasma membrane"/>
    <property type="evidence" value="ECO:0007669"/>
    <property type="project" value="UniProtKB-SubCell"/>
</dbReference>
<organism evidence="10 11">
    <name type="scientific">Fragilariopsis cylindrus CCMP1102</name>
    <dbReference type="NCBI Taxonomy" id="635003"/>
    <lineage>
        <taxon>Eukaryota</taxon>
        <taxon>Sar</taxon>
        <taxon>Stramenopiles</taxon>
        <taxon>Ochrophyta</taxon>
        <taxon>Bacillariophyta</taxon>
        <taxon>Bacillariophyceae</taxon>
        <taxon>Bacillariophycidae</taxon>
        <taxon>Bacillariales</taxon>
        <taxon>Bacillariaceae</taxon>
        <taxon>Fragilariopsis</taxon>
    </lineage>
</organism>
<feature type="compositionally biased region" description="Acidic residues" evidence="6">
    <location>
        <begin position="183"/>
        <end position="193"/>
    </location>
</feature>
<evidence type="ECO:0000313" key="10">
    <source>
        <dbReference type="EMBL" id="OEU18058.1"/>
    </source>
</evidence>
<evidence type="ECO:0000256" key="2">
    <source>
        <dbReference type="ARBA" id="ARBA00022475"/>
    </source>
</evidence>
<evidence type="ECO:0000256" key="4">
    <source>
        <dbReference type="ARBA" id="ARBA00022989"/>
    </source>
</evidence>
<feature type="compositionally biased region" description="Low complexity" evidence="6">
    <location>
        <begin position="266"/>
        <end position="293"/>
    </location>
</feature>
<dbReference type="SUPFAM" id="SSF103481">
    <property type="entry name" value="Multidrug resistance efflux transporter EmrE"/>
    <property type="match status" value="1"/>
</dbReference>
<keyword evidence="8" id="KW-0732">Signal</keyword>
<feature type="transmembrane region" description="Helical" evidence="7">
    <location>
        <begin position="612"/>
        <end position="629"/>
    </location>
</feature>
<feature type="region of interest" description="Disordered" evidence="6">
    <location>
        <begin position="266"/>
        <end position="299"/>
    </location>
</feature>
<dbReference type="Pfam" id="PF00892">
    <property type="entry name" value="EamA"/>
    <property type="match status" value="1"/>
</dbReference>
<dbReference type="KEGG" id="fcy:FRACYDRAFT_238491"/>
<dbReference type="OrthoDB" id="2017960at2759"/>
<protein>
    <recommendedName>
        <fullName evidence="9">EamA domain-containing protein</fullName>
    </recommendedName>
</protein>
<evidence type="ECO:0000256" key="3">
    <source>
        <dbReference type="ARBA" id="ARBA00022692"/>
    </source>
</evidence>
<dbReference type="PANTHER" id="PTHR42920:SF23">
    <property type="entry name" value="EAMA DOMAIN-CONTAINING PROTEIN"/>
    <property type="match status" value="1"/>
</dbReference>
<keyword evidence="3 7" id="KW-0812">Transmembrane</keyword>
<feature type="compositionally biased region" description="Acidic residues" evidence="6">
    <location>
        <begin position="163"/>
        <end position="172"/>
    </location>
</feature>
<evidence type="ECO:0000256" key="1">
    <source>
        <dbReference type="ARBA" id="ARBA00004651"/>
    </source>
</evidence>
<dbReference type="InterPro" id="IPR037185">
    <property type="entry name" value="EmrE-like"/>
</dbReference>
<evidence type="ECO:0000256" key="7">
    <source>
        <dbReference type="SAM" id="Phobius"/>
    </source>
</evidence>
<name>A0A1E7FIS8_9STRA</name>
<dbReference type="InterPro" id="IPR000620">
    <property type="entry name" value="EamA_dom"/>
</dbReference>
<feature type="transmembrane region" description="Helical" evidence="7">
    <location>
        <begin position="588"/>
        <end position="606"/>
    </location>
</feature>
<feature type="signal peptide" evidence="8">
    <location>
        <begin position="1"/>
        <end position="20"/>
    </location>
</feature>
<dbReference type="AlphaFoldDB" id="A0A1E7FIS8"/>
<dbReference type="InParanoid" id="A0A1E7FIS8"/>
<keyword evidence="5 7" id="KW-0472">Membrane</keyword>
<feature type="transmembrane region" description="Helical" evidence="7">
    <location>
        <begin position="492"/>
        <end position="509"/>
    </location>
</feature>
<dbReference type="Proteomes" id="UP000095751">
    <property type="component" value="Unassembled WGS sequence"/>
</dbReference>
<evidence type="ECO:0000313" key="11">
    <source>
        <dbReference type="Proteomes" id="UP000095751"/>
    </source>
</evidence>
<sequence length="661" mass="69971">MVLLLVIVGLLGTLLQLSSSSQHHNKNTADLLFVNGFVVFNTRSVGSSRSKSKIRNNCLITTTTSSSSRSKHYHSSPSSSTLFNSRRLLVANNNNNNNNTAAVIITGEEYSSSNSSSTSTTMMTTRSKLFFPPVVSINEESKNHNDEGVLIMMNNHPPIPATDFDDDDDDDTPVVNNIRTDDNDNTAEDIEDNDQNKQNKQKQKNGLLTIGFITFLFSTNSPVLHGAFTLNNDNSHPPSVLLVNAAVSVVAFIGLLIGGNTLEKSQPLSQSLSSSSQPSSSSSSQSSMPSSSSTTILSNEDNNNKEIVHTPTIQSQLTSTSTTTAKSVSAIATTTSSIIISNIGGIELGIWKFLGTTSNLFGLAYTTASHGALLIQLTTLIVPITRGIIYKEHIPTKIKLSIFFAVIGILFFATGYTTLSLTSSSVASSVSSSMILQGDILCIIAAICYSAYDIRLYEYGKKLSTTTTNHHGASPSTNTGTSSTKSLITIKIATQAMLSCIILFISTTISSGGNIDSSSGNIDSSSASSITSSSLSFSSFSTVQENLNSFGLSPIVLLAIVWSGIAVNAVAPFLQVQGQQIIGPTKCQTIYASQPLWAAIISFFALGETLGYKGIFGGCIFVAALLLAATTETTVAAQTIGPTTATTTEVEAGKINYTKSN</sequence>
<feature type="transmembrane region" description="Helical" evidence="7">
    <location>
        <begin position="555"/>
        <end position="576"/>
    </location>
</feature>
<evidence type="ECO:0000259" key="9">
    <source>
        <dbReference type="Pfam" id="PF00892"/>
    </source>
</evidence>
<feature type="transmembrane region" description="Helical" evidence="7">
    <location>
        <begin position="30"/>
        <end position="46"/>
    </location>
</feature>
<keyword evidence="11" id="KW-1185">Reference proteome</keyword>
<keyword evidence="2" id="KW-1003">Cell membrane</keyword>
<feature type="transmembrane region" description="Helical" evidence="7">
    <location>
        <begin position="207"/>
        <end position="228"/>
    </location>
</feature>
<dbReference type="EMBL" id="KV784357">
    <property type="protein sequence ID" value="OEU18058.1"/>
    <property type="molecule type" value="Genomic_DNA"/>
</dbReference>
<gene>
    <name evidence="10" type="ORF">FRACYDRAFT_238491</name>
</gene>
<feature type="domain" description="EamA" evidence="9">
    <location>
        <begin position="519"/>
        <end position="628"/>
    </location>
</feature>
<feature type="region of interest" description="Disordered" evidence="6">
    <location>
        <begin position="153"/>
        <end position="202"/>
    </location>
</feature>
<feature type="transmembrane region" description="Helical" evidence="7">
    <location>
        <begin position="400"/>
        <end position="422"/>
    </location>
</feature>
<proteinExistence type="predicted"/>
<feature type="chain" id="PRO_5009193163" description="EamA domain-containing protein" evidence="8">
    <location>
        <begin position="21"/>
        <end position="661"/>
    </location>
</feature>
<evidence type="ECO:0000256" key="8">
    <source>
        <dbReference type="SAM" id="SignalP"/>
    </source>
</evidence>
<accession>A0A1E7FIS8</accession>
<evidence type="ECO:0000256" key="5">
    <source>
        <dbReference type="ARBA" id="ARBA00023136"/>
    </source>
</evidence>
<feature type="transmembrane region" description="Helical" evidence="7">
    <location>
        <begin position="240"/>
        <end position="262"/>
    </location>
</feature>
<dbReference type="InterPro" id="IPR051258">
    <property type="entry name" value="Diverse_Substrate_Transporter"/>
</dbReference>